<dbReference type="Gene3D" id="2.80.10.50">
    <property type="match status" value="1"/>
</dbReference>
<organism evidence="2">
    <name type="scientific">freshwater metagenome</name>
    <dbReference type="NCBI Taxonomy" id="449393"/>
    <lineage>
        <taxon>unclassified sequences</taxon>
        <taxon>metagenomes</taxon>
        <taxon>ecological metagenomes</taxon>
    </lineage>
</organism>
<protein>
    <submittedName>
        <fullName evidence="2">Unannotated protein</fullName>
    </submittedName>
</protein>
<dbReference type="PANTHER" id="PTHR31778:SF2">
    <property type="entry name" value="BUD SITE SELECTION PROTEIN RAX2"/>
    <property type="match status" value="1"/>
</dbReference>
<reference evidence="2" key="1">
    <citation type="submission" date="2020-05" db="EMBL/GenBank/DDBJ databases">
        <authorList>
            <person name="Chiriac C."/>
            <person name="Salcher M."/>
            <person name="Ghai R."/>
            <person name="Kavagutti S V."/>
        </authorList>
    </citation>
    <scope>NUCLEOTIDE SEQUENCE</scope>
</reference>
<dbReference type="EMBL" id="CAESAN010000198">
    <property type="protein sequence ID" value="CAB4347376.1"/>
    <property type="molecule type" value="Genomic_DNA"/>
</dbReference>
<sequence>MAPGANAPVRAISDPTSDGTRYLGGAFTAFNAWDTGFGALVGAANGQVNTAFPKVSGGEGGLVLASTSDGSGGLYIGGQFTTVGGVDGFSNVAHITADGSVDTAWKPSVDGDVNAVVLREGRLFVGGEFSFVEGSYRHNLAQLLTNPGCSEDGCVAVWRPDPDGIVRALAVSGSVVYAGGSFSNIGGEAKDSIAALDATIEGADVTIASWTVPIQDYDSDPDARGGQLIDAIAISNGAVYFGGDFTVDIQNPFGDATANAAASNIVDANQTGGVLDWVPNPNGKVRAVAVHESTVYLGGEFTELGQQDANGDPTKRLHAAAVDEAGSATPAAPDPNWNPAPNESVRALAISGENVYLGGNFTAAGGQARSRAAAVATDGRLLSGWNPTVNDDVESLSASSAGIYLGGRFTRTGGAARNEVAAVSADGELSAWQSNARFIPGSEVKAIAASQSAVYVGGHIGAETSGSSTITGAVKLGSDGALDESWNPQPDGDVNAVAVSGSNIYLGGAFQSLYFGGVGDPVTVNGAAAVDSSGALVSGWNADISSDWTNGKSPEVNALKVVGDKVFLGGTLNIYGPDDAAMRGVASVDKTTGAFTTGWDPLSTSGVLALDVAGDGTVYFGGEMTSIENSQQGYAGAIGANGTLTNWNPQLDGAVRTIAISGSNVYLGGKFAVADGEERFHAAALTTGGQLVAGWHPDPQGGFADDVVSAIAATDSTAYLGGDFETVAGEARSNSAAVASDGTLGAPWPGVTAPAATFPLTVTRPGSGPGTVTSTPAGIDCGSTCSAEFGAGSEVMLTATAASGSTFSGWSGACTGTATCTVTVSEAATVTAAFSSGAPSNAFSIRATGASTNSLGSVIVVPGAGKATQKGTYGSASGARSAKRTTACSGSKTIKKAGRYKLACKLTSSARSARRKHAIRVTLSTTYTPTGGTARTATRRVVLRKTTSGVTG</sequence>
<dbReference type="AlphaFoldDB" id="A0A6J6A1K2"/>
<proteinExistence type="predicted"/>
<evidence type="ECO:0000313" key="2">
    <source>
        <dbReference type="EMBL" id="CAB4347376.1"/>
    </source>
</evidence>
<feature type="domain" description="Bacterial repeat" evidence="1">
    <location>
        <begin position="783"/>
        <end position="836"/>
    </location>
</feature>
<gene>
    <name evidence="2" type="ORF">UFOPK3547_01659</name>
</gene>
<dbReference type="PANTHER" id="PTHR31778">
    <property type="entry name" value="BUD SITE SELECTION PROTEIN RAX2"/>
    <property type="match status" value="1"/>
</dbReference>
<dbReference type="GO" id="GO:1902929">
    <property type="term" value="C:plasma membrane of growing cell tip"/>
    <property type="evidence" value="ECO:0007669"/>
    <property type="project" value="TreeGrafter"/>
</dbReference>
<dbReference type="Pfam" id="PF18998">
    <property type="entry name" value="Flg_new_2"/>
    <property type="match status" value="1"/>
</dbReference>
<dbReference type="InterPro" id="IPR044060">
    <property type="entry name" value="Bacterial_rp_domain"/>
</dbReference>
<evidence type="ECO:0000259" key="1">
    <source>
        <dbReference type="Pfam" id="PF18998"/>
    </source>
</evidence>
<accession>A0A6J6A1K2</accession>
<name>A0A6J6A1K2_9ZZZZ</name>